<dbReference type="EMBL" id="JAJEQE010000043">
    <property type="protein sequence ID" value="MCC2149809.1"/>
    <property type="molecule type" value="Genomic_DNA"/>
</dbReference>
<sequence>MDRFYVLLHYFDMPRPMGGNVVNKIFVKSQIKNEFNEKIFIGEDFLFLLQYLLNMETEEIYFYDEPLYHIFVRSDSATRKRKDKVALVLEAKKQALTLTLTYDKKIFNLAEKEFVDSAYSFIMRLEKDKTNNYYNYSKKKFNEYIQKSWQSVLRNPEIYWKTKVIYIKKYFELR</sequence>
<evidence type="ECO:0000313" key="2">
    <source>
        <dbReference type="Proteomes" id="UP001299235"/>
    </source>
</evidence>
<proteinExistence type="predicted"/>
<protein>
    <submittedName>
        <fullName evidence="1">Uncharacterized protein</fullName>
    </submittedName>
</protein>
<gene>
    <name evidence="1" type="ORF">LKD42_11185</name>
</gene>
<dbReference type="RefSeq" id="WP_248835738.1">
    <property type="nucleotide sequence ID" value="NZ_JAJEQE010000043.1"/>
</dbReference>
<reference evidence="1 2" key="1">
    <citation type="submission" date="2021-10" db="EMBL/GenBank/DDBJ databases">
        <title>Anaerobic single-cell dispensing facilitates the cultivation of human gut bacteria.</title>
        <authorList>
            <person name="Afrizal A."/>
        </authorList>
    </citation>
    <scope>NUCLEOTIDE SEQUENCE [LARGE SCALE GENOMIC DNA]</scope>
    <source>
        <strain evidence="1 2">CLA-AA-H246</strain>
    </source>
</reference>
<organism evidence="1 2">
    <name type="scientific">Hominisplanchenecus faecis</name>
    <dbReference type="NCBI Taxonomy" id="2885351"/>
    <lineage>
        <taxon>Bacteria</taxon>
        <taxon>Bacillati</taxon>
        <taxon>Bacillota</taxon>
        <taxon>Clostridia</taxon>
        <taxon>Lachnospirales</taxon>
        <taxon>Lachnospiraceae</taxon>
        <taxon>Hominisplanchenecus</taxon>
    </lineage>
</organism>
<evidence type="ECO:0000313" key="1">
    <source>
        <dbReference type="EMBL" id="MCC2149809.1"/>
    </source>
</evidence>
<comment type="caution">
    <text evidence="1">The sequence shown here is derived from an EMBL/GenBank/DDBJ whole genome shotgun (WGS) entry which is preliminary data.</text>
</comment>
<accession>A0ABS8F0C0</accession>
<name>A0ABS8F0C0_9FIRM</name>
<keyword evidence="2" id="KW-1185">Reference proteome</keyword>
<dbReference type="Proteomes" id="UP001299235">
    <property type="component" value="Unassembled WGS sequence"/>
</dbReference>